<dbReference type="Gene3D" id="2.10.90.10">
    <property type="entry name" value="Cystine-knot cytokines"/>
    <property type="match status" value="1"/>
</dbReference>
<evidence type="ECO:0000256" key="1">
    <source>
        <dbReference type="SAM" id="SignalP"/>
    </source>
</evidence>
<feature type="signal peptide" evidence="1">
    <location>
        <begin position="1"/>
        <end position="22"/>
    </location>
</feature>
<evidence type="ECO:0000313" key="3">
    <source>
        <dbReference type="EMBL" id="VDK80508.1"/>
    </source>
</evidence>
<protein>
    <recommendedName>
        <fullName evidence="2">Platelet-derived growth factor (PDGF) family profile domain-containing protein</fullName>
    </recommendedName>
</protein>
<organism evidence="3 4">
    <name type="scientific">Litomosoides sigmodontis</name>
    <name type="common">Filarial nematode worm</name>
    <dbReference type="NCBI Taxonomy" id="42156"/>
    <lineage>
        <taxon>Eukaryota</taxon>
        <taxon>Metazoa</taxon>
        <taxon>Ecdysozoa</taxon>
        <taxon>Nematoda</taxon>
        <taxon>Chromadorea</taxon>
        <taxon>Rhabditida</taxon>
        <taxon>Spirurina</taxon>
        <taxon>Spiruromorpha</taxon>
        <taxon>Filarioidea</taxon>
        <taxon>Onchocercidae</taxon>
        <taxon>Litomosoides</taxon>
    </lineage>
</organism>
<dbReference type="EMBL" id="UYRX01000342">
    <property type="protein sequence ID" value="VDK80508.1"/>
    <property type="molecule type" value="Genomic_DNA"/>
</dbReference>
<dbReference type="Proteomes" id="UP000277928">
    <property type="component" value="Unassembled WGS sequence"/>
</dbReference>
<proteinExistence type="predicted"/>
<dbReference type="InterPro" id="IPR029034">
    <property type="entry name" value="Cystine-knot_cytokine"/>
</dbReference>
<dbReference type="OMA" id="EITMEEH"/>
<keyword evidence="4" id="KW-1185">Reference proteome</keyword>
<accession>A0A3P6UML7</accession>
<keyword evidence="1" id="KW-0732">Signal</keyword>
<name>A0A3P6UML7_LITSI</name>
<dbReference type="InterPro" id="IPR000072">
    <property type="entry name" value="PDGF/VEGF_dom"/>
</dbReference>
<sequence>MTTLLILPQLLLLILLNEHPLAQKAVPDDILKRVRKAQTFDELLSFIQLSYEPHSLGSEDEPTFKVQKLHSAEIRSYTDSVRTVKPYKAFTLLPSTITRTSAFRQDINERKSYDANATISLDILSTIRQGTDICELQKACIPILPENPDPGLLIFPRCYEVTQCIGSCCEFTEHCHPISIEYIHQPIIEMLYSGNNLFVINQTRNITIERHTACSCQECSEFGAAIQCPRTKNVGGNCKCECRNREEKKDCQGPNKVWNDETCTCSCATNSCYGKSILDSHTCLCYHPGNSESYGELNSSDNFRLNTSRLQRLGPARRRTTINTP</sequence>
<dbReference type="GO" id="GO:0016020">
    <property type="term" value="C:membrane"/>
    <property type="evidence" value="ECO:0007669"/>
    <property type="project" value="InterPro"/>
</dbReference>
<dbReference type="STRING" id="42156.A0A3P6UML7"/>
<feature type="domain" description="Platelet-derived growth factor (PDGF) family profile" evidence="2">
    <location>
        <begin position="134"/>
        <end position="221"/>
    </location>
</feature>
<dbReference type="PROSITE" id="PS50278">
    <property type="entry name" value="PDGF_2"/>
    <property type="match status" value="1"/>
</dbReference>
<dbReference type="Pfam" id="PF00341">
    <property type="entry name" value="PDGF"/>
    <property type="match status" value="1"/>
</dbReference>
<dbReference type="SUPFAM" id="SSF57501">
    <property type="entry name" value="Cystine-knot cytokines"/>
    <property type="match status" value="1"/>
</dbReference>
<gene>
    <name evidence="3" type="ORF">NLS_LOCUS4947</name>
</gene>
<evidence type="ECO:0000313" key="4">
    <source>
        <dbReference type="Proteomes" id="UP000277928"/>
    </source>
</evidence>
<reference evidence="3 4" key="1">
    <citation type="submission" date="2018-08" db="EMBL/GenBank/DDBJ databases">
        <authorList>
            <person name="Laetsch R D."/>
            <person name="Stevens L."/>
            <person name="Kumar S."/>
            <person name="Blaxter L. M."/>
        </authorList>
    </citation>
    <scope>NUCLEOTIDE SEQUENCE [LARGE SCALE GENOMIC DNA]</scope>
</reference>
<dbReference type="GO" id="GO:0008083">
    <property type="term" value="F:growth factor activity"/>
    <property type="evidence" value="ECO:0007669"/>
    <property type="project" value="InterPro"/>
</dbReference>
<evidence type="ECO:0000259" key="2">
    <source>
        <dbReference type="PROSITE" id="PS50278"/>
    </source>
</evidence>
<dbReference type="AlphaFoldDB" id="A0A3P6UML7"/>
<feature type="chain" id="PRO_5017962016" description="Platelet-derived growth factor (PDGF) family profile domain-containing protein" evidence="1">
    <location>
        <begin position="23"/>
        <end position="325"/>
    </location>
</feature>
<dbReference type="OrthoDB" id="5785123at2759"/>